<dbReference type="EC" id="2.4.99.28" evidence="16"/>
<proteinExistence type="inferred from homology"/>
<feature type="transmembrane region" description="Helical" evidence="16">
    <location>
        <begin position="310"/>
        <end position="332"/>
    </location>
</feature>
<dbReference type="InterPro" id="IPR018365">
    <property type="entry name" value="Cell_cycle_FtsW-rel_CS"/>
</dbReference>
<dbReference type="Proteomes" id="UP001259982">
    <property type="component" value="Unassembled WGS sequence"/>
</dbReference>
<feature type="transmembrane region" description="Helical" evidence="16">
    <location>
        <begin position="174"/>
        <end position="191"/>
    </location>
</feature>
<evidence type="ECO:0000313" key="18">
    <source>
        <dbReference type="Proteomes" id="UP001259982"/>
    </source>
</evidence>
<evidence type="ECO:0000256" key="15">
    <source>
        <dbReference type="ARBA" id="ARBA00049902"/>
    </source>
</evidence>
<dbReference type="InterPro" id="IPR001182">
    <property type="entry name" value="FtsW/RodA"/>
</dbReference>
<feature type="transmembrane region" description="Helical" evidence="16">
    <location>
        <begin position="151"/>
        <end position="168"/>
    </location>
</feature>
<evidence type="ECO:0000256" key="14">
    <source>
        <dbReference type="ARBA" id="ARBA00038053"/>
    </source>
</evidence>
<dbReference type="Pfam" id="PF01098">
    <property type="entry name" value="FTSW_RODA_SPOVE"/>
    <property type="match status" value="1"/>
</dbReference>
<dbReference type="RefSeq" id="WP_311658121.1">
    <property type="nucleotide sequence ID" value="NZ_JAVRHY010000004.1"/>
</dbReference>
<evidence type="ECO:0000256" key="4">
    <source>
        <dbReference type="ARBA" id="ARBA00022618"/>
    </source>
</evidence>
<sequence>MNLRPNVAWRLPAGSVDAWFATTVALLLGLGLVMVGSASVAVADRLADEPLHFFYRQAVYALIGLGLGFVVLHVPLRIWQANSFNLLAVSMGMLLLVLIPGIGHEVNGARRWIDLGVVSVQVSEPARLGLLLYLAGYAVRQQVELRTSFAGLLRPVLPIGLACLLLLIEPDYGACAVLFAVTGILMFLAGARLSHLLVLAGTAGGLLVMAALSSPYRVARLISFTDPWAHPYASGFQLTQSLIAIGRGEVVGVGLGNSVQKLLYLPETHTDFLFAILAEEFGLIGSLAVIALFTLFVWRAFAIGRRAMDAGMLFGAFLAFALSSWMVLQAFINIAVNMGMLPTKGLTLPLMSYGGSSLVVMCVLVALLLRVDLEAGAAGRAAAR</sequence>
<evidence type="ECO:0000256" key="2">
    <source>
        <dbReference type="ARBA" id="ARBA00004752"/>
    </source>
</evidence>
<feature type="transmembrane region" description="Helical" evidence="16">
    <location>
        <begin position="53"/>
        <end position="72"/>
    </location>
</feature>
<evidence type="ECO:0000256" key="8">
    <source>
        <dbReference type="ARBA" id="ARBA00022960"/>
    </source>
</evidence>
<comment type="function">
    <text evidence="16">Peptidoglycan polymerase that is essential for cell division.</text>
</comment>
<dbReference type="PANTHER" id="PTHR30474:SF2">
    <property type="entry name" value="PEPTIDOGLYCAN GLYCOSYLTRANSFERASE FTSW-RELATED"/>
    <property type="match status" value="1"/>
</dbReference>
<evidence type="ECO:0000256" key="12">
    <source>
        <dbReference type="ARBA" id="ARBA00023306"/>
    </source>
</evidence>
<dbReference type="PANTHER" id="PTHR30474">
    <property type="entry name" value="CELL CYCLE PROTEIN"/>
    <property type="match status" value="1"/>
</dbReference>
<feature type="transmembrane region" description="Helical" evidence="16">
    <location>
        <begin position="196"/>
        <end position="216"/>
    </location>
</feature>
<dbReference type="NCBIfam" id="TIGR02614">
    <property type="entry name" value="ftsW"/>
    <property type="match status" value="1"/>
</dbReference>
<keyword evidence="7 16" id="KW-0812">Transmembrane</keyword>
<dbReference type="PROSITE" id="PS00428">
    <property type="entry name" value="FTSW_RODA_SPOVE"/>
    <property type="match status" value="1"/>
</dbReference>
<keyword evidence="16" id="KW-0997">Cell inner membrane</keyword>
<evidence type="ECO:0000256" key="7">
    <source>
        <dbReference type="ARBA" id="ARBA00022692"/>
    </source>
</evidence>
<dbReference type="HAMAP" id="MF_00913">
    <property type="entry name" value="PGT_FtsW_proteobact"/>
    <property type="match status" value="1"/>
</dbReference>
<evidence type="ECO:0000256" key="10">
    <source>
        <dbReference type="ARBA" id="ARBA00022989"/>
    </source>
</evidence>
<dbReference type="EMBL" id="JAVRHY010000004">
    <property type="protein sequence ID" value="MDT0618080.1"/>
    <property type="molecule type" value="Genomic_DNA"/>
</dbReference>
<keyword evidence="6 16" id="KW-0808">Transferase</keyword>
<keyword evidence="9 16" id="KW-0573">Peptidoglycan synthesis</keyword>
<accession>A0ABU3B7U1</accession>
<keyword evidence="11 16" id="KW-0472">Membrane</keyword>
<comment type="caution">
    <text evidence="17">The sequence shown here is derived from an EMBL/GenBank/DDBJ whole genome shotgun (WGS) entry which is preliminary data.</text>
</comment>
<evidence type="ECO:0000256" key="16">
    <source>
        <dbReference type="HAMAP-Rule" id="MF_00913"/>
    </source>
</evidence>
<comment type="subcellular location">
    <subcellularLocation>
        <location evidence="16">Cell inner membrane</location>
        <topology evidence="16">Multi-pass membrane protein</topology>
    </subcellularLocation>
    <subcellularLocation>
        <location evidence="1">Cell membrane</location>
        <topology evidence="1">Multi-pass membrane protein</topology>
    </subcellularLocation>
    <text evidence="16">Localizes to the division septum.</text>
</comment>
<gene>
    <name evidence="16 17" type="primary">ftsW</name>
    <name evidence="17" type="ORF">RM531_06310</name>
</gene>
<evidence type="ECO:0000313" key="17">
    <source>
        <dbReference type="EMBL" id="MDT0618080.1"/>
    </source>
</evidence>
<evidence type="ECO:0000256" key="13">
    <source>
        <dbReference type="ARBA" id="ARBA00023316"/>
    </source>
</evidence>
<evidence type="ECO:0000256" key="1">
    <source>
        <dbReference type="ARBA" id="ARBA00004651"/>
    </source>
</evidence>
<name>A0ABU3B7U1_9GAMM</name>
<evidence type="ECO:0000256" key="3">
    <source>
        <dbReference type="ARBA" id="ARBA00022475"/>
    </source>
</evidence>
<keyword evidence="13 16" id="KW-0961">Cell wall biogenesis/degradation</keyword>
<reference evidence="17 18" key="1">
    <citation type="submission" date="2023-09" db="EMBL/GenBank/DDBJ databases">
        <authorList>
            <person name="Rey-Velasco X."/>
        </authorList>
    </citation>
    <scope>NUCLEOTIDE SEQUENCE [LARGE SCALE GENOMIC DNA]</scope>
    <source>
        <strain evidence="17 18">P385</strain>
    </source>
</reference>
<keyword evidence="8 16" id="KW-0133">Cell shape</keyword>
<keyword evidence="10 16" id="KW-1133">Transmembrane helix</keyword>
<keyword evidence="3 16" id="KW-1003">Cell membrane</keyword>
<protein>
    <recommendedName>
        <fullName evidence="16">Probable peptidoglycan glycosyltransferase FtsW</fullName>
        <shortName evidence="16">PGT</shortName>
        <ecNumber evidence="16">2.4.99.28</ecNumber>
    </recommendedName>
    <alternativeName>
        <fullName evidence="16">Cell division protein FtsW</fullName>
    </alternativeName>
    <alternativeName>
        <fullName evidence="16">Cell wall polymerase</fullName>
    </alternativeName>
    <alternativeName>
        <fullName evidence="16">Peptidoglycan polymerase</fullName>
        <shortName evidence="16">PG polymerase</shortName>
    </alternativeName>
</protein>
<evidence type="ECO:0000256" key="6">
    <source>
        <dbReference type="ARBA" id="ARBA00022679"/>
    </source>
</evidence>
<organism evidence="17 18">
    <name type="scientific">Spectribacter acetivorans</name>
    <dbReference type="NCBI Taxonomy" id="3075603"/>
    <lineage>
        <taxon>Bacteria</taxon>
        <taxon>Pseudomonadati</taxon>
        <taxon>Pseudomonadota</taxon>
        <taxon>Gammaproteobacteria</taxon>
        <taxon>Salinisphaerales</taxon>
        <taxon>Salinisphaeraceae</taxon>
        <taxon>Spectribacter</taxon>
    </lineage>
</organism>
<keyword evidence="18" id="KW-1185">Reference proteome</keyword>
<comment type="catalytic activity">
    <reaction evidence="15 16">
        <text>[GlcNAc-(1-&gt;4)-Mur2Ac(oyl-L-Ala-gamma-D-Glu-L-Lys-D-Ala-D-Ala)](n)-di-trans,octa-cis-undecaprenyl diphosphate + beta-D-GlcNAc-(1-&gt;4)-Mur2Ac(oyl-L-Ala-gamma-D-Glu-L-Lys-D-Ala-D-Ala)-di-trans,octa-cis-undecaprenyl diphosphate = [GlcNAc-(1-&gt;4)-Mur2Ac(oyl-L-Ala-gamma-D-Glu-L-Lys-D-Ala-D-Ala)](n+1)-di-trans,octa-cis-undecaprenyl diphosphate + di-trans,octa-cis-undecaprenyl diphosphate + H(+)</text>
        <dbReference type="Rhea" id="RHEA:23708"/>
        <dbReference type="Rhea" id="RHEA-COMP:9602"/>
        <dbReference type="Rhea" id="RHEA-COMP:9603"/>
        <dbReference type="ChEBI" id="CHEBI:15378"/>
        <dbReference type="ChEBI" id="CHEBI:58405"/>
        <dbReference type="ChEBI" id="CHEBI:60033"/>
        <dbReference type="ChEBI" id="CHEBI:78435"/>
        <dbReference type="EC" id="2.4.99.28"/>
    </reaction>
</comment>
<keyword evidence="4 16" id="KW-0132">Cell division</keyword>
<comment type="similarity">
    <text evidence="14 16">Belongs to the SEDS family. FtsW subfamily.</text>
</comment>
<feature type="transmembrane region" description="Helical" evidence="16">
    <location>
        <begin position="84"/>
        <end position="103"/>
    </location>
</feature>
<feature type="transmembrane region" description="Helical" evidence="16">
    <location>
        <begin position="352"/>
        <end position="371"/>
    </location>
</feature>
<evidence type="ECO:0000256" key="9">
    <source>
        <dbReference type="ARBA" id="ARBA00022984"/>
    </source>
</evidence>
<feature type="transmembrane region" description="Helical" evidence="16">
    <location>
        <begin position="115"/>
        <end position="139"/>
    </location>
</feature>
<keyword evidence="5 16" id="KW-0328">Glycosyltransferase</keyword>
<evidence type="ECO:0000256" key="11">
    <source>
        <dbReference type="ARBA" id="ARBA00023136"/>
    </source>
</evidence>
<comment type="pathway">
    <text evidence="2 16">Cell wall biogenesis; peptidoglycan biosynthesis.</text>
</comment>
<feature type="transmembrane region" description="Helical" evidence="16">
    <location>
        <begin position="272"/>
        <end position="298"/>
    </location>
</feature>
<evidence type="ECO:0000256" key="5">
    <source>
        <dbReference type="ARBA" id="ARBA00022676"/>
    </source>
</evidence>
<dbReference type="InterPro" id="IPR013437">
    <property type="entry name" value="FtsW"/>
</dbReference>
<keyword evidence="12 16" id="KW-0131">Cell cycle</keyword>